<feature type="transmembrane region" description="Helical" evidence="1">
    <location>
        <begin position="550"/>
        <end position="574"/>
    </location>
</feature>
<feature type="domain" description="NACHT" evidence="3">
    <location>
        <begin position="152"/>
        <end position="239"/>
    </location>
</feature>
<keyword evidence="2" id="KW-0732">Signal</keyword>
<protein>
    <submittedName>
        <fullName evidence="4">NACHT domain-containing protein</fullName>
    </submittedName>
</protein>
<feature type="transmembrane region" description="Helical" evidence="1">
    <location>
        <begin position="519"/>
        <end position="538"/>
    </location>
</feature>
<feature type="chain" id="PRO_5045918623" evidence="2">
    <location>
        <begin position="23"/>
        <end position="715"/>
    </location>
</feature>
<evidence type="ECO:0000256" key="2">
    <source>
        <dbReference type="SAM" id="SignalP"/>
    </source>
</evidence>
<comment type="caution">
    <text evidence="4">The sequence shown here is derived from an EMBL/GenBank/DDBJ whole genome shotgun (WGS) entry which is preliminary data.</text>
</comment>
<dbReference type="RefSeq" id="WP_196205783.1">
    <property type="nucleotide sequence ID" value="NZ_JADPUN010000336.1"/>
</dbReference>
<organism evidence="4 5">
    <name type="scientific">Plantactinospora alkalitolerans</name>
    <dbReference type="NCBI Taxonomy" id="2789879"/>
    <lineage>
        <taxon>Bacteria</taxon>
        <taxon>Bacillati</taxon>
        <taxon>Actinomycetota</taxon>
        <taxon>Actinomycetes</taxon>
        <taxon>Micromonosporales</taxon>
        <taxon>Micromonosporaceae</taxon>
        <taxon>Plantactinospora</taxon>
    </lineage>
</organism>
<dbReference type="InterPro" id="IPR027417">
    <property type="entry name" value="P-loop_NTPase"/>
</dbReference>
<evidence type="ECO:0000259" key="3">
    <source>
        <dbReference type="PROSITE" id="PS50837"/>
    </source>
</evidence>
<dbReference type="PROSITE" id="PS50837">
    <property type="entry name" value="NACHT"/>
    <property type="match status" value="1"/>
</dbReference>
<feature type="transmembrane region" description="Helical" evidence="1">
    <location>
        <begin position="606"/>
        <end position="630"/>
    </location>
</feature>
<feature type="transmembrane region" description="Helical" evidence="1">
    <location>
        <begin position="34"/>
        <end position="55"/>
    </location>
</feature>
<dbReference type="Proteomes" id="UP000638560">
    <property type="component" value="Unassembled WGS sequence"/>
</dbReference>
<keyword evidence="1" id="KW-0812">Transmembrane</keyword>
<proteinExistence type="predicted"/>
<dbReference type="InterPro" id="IPR007111">
    <property type="entry name" value="NACHT_NTPase"/>
</dbReference>
<feature type="transmembrane region" description="Helical" evidence="1">
    <location>
        <begin position="479"/>
        <end position="498"/>
    </location>
</feature>
<dbReference type="Pfam" id="PF05729">
    <property type="entry name" value="NACHT"/>
    <property type="match status" value="1"/>
</dbReference>
<name>A0ABS0H758_9ACTN</name>
<evidence type="ECO:0000256" key="1">
    <source>
        <dbReference type="SAM" id="Phobius"/>
    </source>
</evidence>
<accession>A0ABS0H758</accession>
<evidence type="ECO:0000313" key="4">
    <source>
        <dbReference type="EMBL" id="MBF9134301.1"/>
    </source>
</evidence>
<sequence length="715" mass="79007">MTRMVRWSVVALCIAGTLVVTASNVALPPSVANLAAWVGVASGILGLLIPMFTWARATHRVDEGGGDAEIEAARRLLVRHLLRYWRGEVAVQQLEDPEPVRVRWRVADRDLMDHPENILSSDQTGIASMLAIHGTADEIARMAAAFRGLPRRRLVILGEAGSGKTTLAMLLLLHLLEHPVEGEPVPVFLTLHDWHPAAEGFRNWLVRRLTADFPHLRGAARTLVHDRMILPVIDGLDEVPAEIRGEMIAAWNEAAGEPLIVTCRTTEYRETMTGADSDVLTAAAVVEAEPVAARDVHAFLRKCLSPRRRHATEWRELLDHLESAEVGPLAEALTSPLALWLFRTVYVTRGRDPRELLARQRFPDVTAVRDHLLDQLVPGVLEVDRARRRNQPPKGPFSRLSRGWDNTDRQRWLVFLARRLHESNTRDIAWWTLTRLAIPDAMRGRIDRVLRHMVSLALLGVLAVRVITYLETNTWWSDVPATTMIVMFAFLVLVLTLASVHDSGVRLPSYIDGKAFRGALGRLVLGSVCLVLVGNYGFDLANRTYRGDGVPLRILLHALSVASLLAVYAGILLISARVTTSIREVSPDALPKTPRAALRGDMRAQLLNIVGIEVALPALLAAGVIGLFLFGSFSEVALGISLLGAALVFWAPSAGSSYLFAKVILCLRREAPWRLMSFLEESRALGLLRQVGPVYQFRHATLQDRLAVGGRQGST</sequence>
<keyword evidence="1" id="KW-1133">Transmembrane helix</keyword>
<dbReference type="EMBL" id="JADPUN010000336">
    <property type="protein sequence ID" value="MBF9134301.1"/>
    <property type="molecule type" value="Genomic_DNA"/>
</dbReference>
<evidence type="ECO:0000313" key="5">
    <source>
        <dbReference type="Proteomes" id="UP000638560"/>
    </source>
</evidence>
<keyword evidence="1" id="KW-0472">Membrane</keyword>
<dbReference type="Gene3D" id="3.40.50.300">
    <property type="entry name" value="P-loop containing nucleotide triphosphate hydrolases"/>
    <property type="match status" value="1"/>
</dbReference>
<gene>
    <name evidence="4" type="ORF">I0C86_36030</name>
</gene>
<feature type="transmembrane region" description="Helical" evidence="1">
    <location>
        <begin position="449"/>
        <end position="467"/>
    </location>
</feature>
<keyword evidence="5" id="KW-1185">Reference proteome</keyword>
<feature type="signal peptide" evidence="2">
    <location>
        <begin position="1"/>
        <end position="22"/>
    </location>
</feature>
<feature type="transmembrane region" description="Helical" evidence="1">
    <location>
        <begin position="636"/>
        <end position="661"/>
    </location>
</feature>
<reference evidence="4 5" key="1">
    <citation type="submission" date="2020-11" db="EMBL/GenBank/DDBJ databases">
        <title>A novel isolate from a Black sea contaminated sediment with potential to produce alkanes: Plantactinospora alkalitolerans sp. nov.</title>
        <authorList>
            <person name="Carro L."/>
            <person name="Veyisoglu A."/>
            <person name="Guven K."/>
            <person name="Schumann P."/>
            <person name="Klenk H.-P."/>
            <person name="Sahin N."/>
        </authorList>
    </citation>
    <scope>NUCLEOTIDE SEQUENCE [LARGE SCALE GENOMIC DNA]</scope>
    <source>
        <strain evidence="4 5">S1510</strain>
    </source>
</reference>
<dbReference type="SUPFAM" id="SSF52540">
    <property type="entry name" value="P-loop containing nucleoside triphosphate hydrolases"/>
    <property type="match status" value="1"/>
</dbReference>